<proteinExistence type="predicted"/>
<comment type="caution">
    <text evidence="1">The sequence shown here is derived from an EMBL/GenBank/DDBJ whole genome shotgun (WGS) entry which is preliminary data.</text>
</comment>
<dbReference type="EMBL" id="BAABAQ010000002">
    <property type="protein sequence ID" value="GAA4183980.1"/>
    <property type="molecule type" value="Genomic_DNA"/>
</dbReference>
<name>A0ABP8AHC1_9ACTN</name>
<evidence type="ECO:0000313" key="1">
    <source>
        <dbReference type="EMBL" id="GAA4183980.1"/>
    </source>
</evidence>
<accession>A0ABP8AHC1</accession>
<gene>
    <name evidence="1" type="ORF">GCM10022252_12150</name>
</gene>
<dbReference type="Proteomes" id="UP001501251">
    <property type="component" value="Unassembled WGS sequence"/>
</dbReference>
<sequence length="78" mass="8357">MLGWQATTLFSAEAKMSAGGFISQNHQKDALKSKAIGADMHIAVCLEDIPESIGVDIKQACKAEGISVRILDRSQLLV</sequence>
<evidence type="ECO:0000313" key="2">
    <source>
        <dbReference type="Proteomes" id="UP001501251"/>
    </source>
</evidence>
<organism evidence="1 2">
    <name type="scientific">Streptosporangium oxazolinicum</name>
    <dbReference type="NCBI Taxonomy" id="909287"/>
    <lineage>
        <taxon>Bacteria</taxon>
        <taxon>Bacillati</taxon>
        <taxon>Actinomycetota</taxon>
        <taxon>Actinomycetes</taxon>
        <taxon>Streptosporangiales</taxon>
        <taxon>Streptosporangiaceae</taxon>
        <taxon>Streptosporangium</taxon>
    </lineage>
</organism>
<reference evidence="2" key="1">
    <citation type="journal article" date="2019" name="Int. J. Syst. Evol. Microbiol.">
        <title>The Global Catalogue of Microorganisms (GCM) 10K type strain sequencing project: providing services to taxonomists for standard genome sequencing and annotation.</title>
        <authorList>
            <consortium name="The Broad Institute Genomics Platform"/>
            <consortium name="The Broad Institute Genome Sequencing Center for Infectious Disease"/>
            <person name="Wu L."/>
            <person name="Ma J."/>
        </authorList>
    </citation>
    <scope>NUCLEOTIDE SEQUENCE [LARGE SCALE GENOMIC DNA]</scope>
    <source>
        <strain evidence="2">JCM 17388</strain>
    </source>
</reference>
<protein>
    <submittedName>
        <fullName evidence="1">Uncharacterized protein</fullName>
    </submittedName>
</protein>
<keyword evidence="2" id="KW-1185">Reference proteome</keyword>